<dbReference type="AlphaFoldDB" id="A0A0R2F6Q5"/>
<dbReference type="Proteomes" id="UP000050865">
    <property type="component" value="Unassembled WGS sequence"/>
</dbReference>
<proteinExistence type="predicted"/>
<organism evidence="2 3">
    <name type="scientific">Lacticaseibacillus camelliae DSM 22697 = JCM 13995</name>
    <dbReference type="NCBI Taxonomy" id="1423730"/>
    <lineage>
        <taxon>Bacteria</taxon>
        <taxon>Bacillati</taxon>
        <taxon>Bacillota</taxon>
        <taxon>Bacilli</taxon>
        <taxon>Lactobacillales</taxon>
        <taxon>Lactobacillaceae</taxon>
        <taxon>Lacticaseibacillus</taxon>
    </lineage>
</organism>
<feature type="transmembrane region" description="Helical" evidence="1">
    <location>
        <begin position="164"/>
        <end position="183"/>
    </location>
</feature>
<dbReference type="EMBL" id="AYZJ01000067">
    <property type="protein sequence ID" value="KRN20780.1"/>
    <property type="molecule type" value="Genomic_DNA"/>
</dbReference>
<dbReference type="RefSeq" id="WP_054662945.1">
    <property type="nucleotide sequence ID" value="NZ_AYZJ01000067.1"/>
</dbReference>
<comment type="caution">
    <text evidence="2">The sequence shown here is derived from an EMBL/GenBank/DDBJ whole genome shotgun (WGS) entry which is preliminary data.</text>
</comment>
<protein>
    <submittedName>
        <fullName evidence="2">Uncharacterized protein</fullName>
    </submittedName>
</protein>
<feature type="transmembrane region" description="Helical" evidence="1">
    <location>
        <begin position="57"/>
        <end position="80"/>
    </location>
</feature>
<evidence type="ECO:0000313" key="2">
    <source>
        <dbReference type="EMBL" id="KRN20780.1"/>
    </source>
</evidence>
<feature type="transmembrane region" description="Helical" evidence="1">
    <location>
        <begin position="125"/>
        <end position="144"/>
    </location>
</feature>
<keyword evidence="1" id="KW-0812">Transmembrane</keyword>
<feature type="transmembrane region" description="Helical" evidence="1">
    <location>
        <begin position="33"/>
        <end position="50"/>
    </location>
</feature>
<name>A0A0R2F6Q5_9LACO</name>
<reference evidence="2 3" key="1">
    <citation type="journal article" date="2015" name="Genome Announc.">
        <title>Expanding the biotechnology potential of lactobacilli through comparative genomics of 213 strains and associated genera.</title>
        <authorList>
            <person name="Sun Z."/>
            <person name="Harris H.M."/>
            <person name="McCann A."/>
            <person name="Guo C."/>
            <person name="Argimon S."/>
            <person name="Zhang W."/>
            <person name="Yang X."/>
            <person name="Jeffery I.B."/>
            <person name="Cooney J.C."/>
            <person name="Kagawa T.F."/>
            <person name="Liu W."/>
            <person name="Song Y."/>
            <person name="Salvetti E."/>
            <person name="Wrobel A."/>
            <person name="Rasinkangas P."/>
            <person name="Parkhill J."/>
            <person name="Rea M.C."/>
            <person name="O'Sullivan O."/>
            <person name="Ritari J."/>
            <person name="Douillard F.P."/>
            <person name="Paul Ross R."/>
            <person name="Yang R."/>
            <person name="Briner A.E."/>
            <person name="Felis G.E."/>
            <person name="de Vos W.M."/>
            <person name="Barrangou R."/>
            <person name="Klaenhammer T.R."/>
            <person name="Caufield P.W."/>
            <person name="Cui Y."/>
            <person name="Zhang H."/>
            <person name="O'Toole P.W."/>
        </authorList>
    </citation>
    <scope>NUCLEOTIDE SEQUENCE [LARGE SCALE GENOMIC DNA]</scope>
    <source>
        <strain evidence="2 3">DSM 22697</strain>
    </source>
</reference>
<keyword evidence="1" id="KW-0472">Membrane</keyword>
<evidence type="ECO:0000256" key="1">
    <source>
        <dbReference type="SAM" id="Phobius"/>
    </source>
</evidence>
<keyword evidence="3" id="KW-1185">Reference proteome</keyword>
<accession>A0A0R2F6Q5</accession>
<sequence>MTIQKCVLSVSRFLQAATLPLMLSLSNFNWHDWPFLALLGLTLVLAALSTTSRTTPWTIAALALAIIGSSSQWALLPLALAQVGLGWLLATQKMSAKMAITGWLVELTFIQIMLSANLTQGLTTLAPIVFALINGLLLLCVWAGNLPLWLLAVLGLAGLGMGYWMQQFTLSFCAAFLVVASVLNTRRIKPNPLPFSWAGIILNLTFIFIRIHG</sequence>
<feature type="transmembrane region" description="Helical" evidence="1">
    <location>
        <begin position="100"/>
        <end position="118"/>
    </location>
</feature>
<keyword evidence="1" id="KW-1133">Transmembrane helix</keyword>
<feature type="transmembrane region" description="Helical" evidence="1">
    <location>
        <begin position="195"/>
        <end position="212"/>
    </location>
</feature>
<gene>
    <name evidence="2" type="ORF">FC75_GL000113</name>
</gene>
<evidence type="ECO:0000313" key="3">
    <source>
        <dbReference type="Proteomes" id="UP000050865"/>
    </source>
</evidence>
<dbReference type="OrthoDB" id="2296625at2"/>
<dbReference type="PATRIC" id="fig|1423730.4.peg.117"/>